<name>A0A6B0UDC4_IXORI</name>
<protein>
    <submittedName>
        <fullName evidence="1">Putative secreted protein</fullName>
    </submittedName>
</protein>
<reference evidence="1" key="1">
    <citation type="submission" date="2019-12" db="EMBL/GenBank/DDBJ databases">
        <title>An insight into the sialome of adult female Ixodes ricinus ticks feeding for 6 days.</title>
        <authorList>
            <person name="Perner J."/>
            <person name="Ribeiro J.M.C."/>
        </authorList>
    </citation>
    <scope>NUCLEOTIDE SEQUENCE</scope>
    <source>
        <strain evidence="1">Semi-engorged</strain>
        <tissue evidence="1">Salivary glands</tissue>
    </source>
</reference>
<proteinExistence type="predicted"/>
<organism evidence="1">
    <name type="scientific">Ixodes ricinus</name>
    <name type="common">Common tick</name>
    <name type="synonym">Acarus ricinus</name>
    <dbReference type="NCBI Taxonomy" id="34613"/>
    <lineage>
        <taxon>Eukaryota</taxon>
        <taxon>Metazoa</taxon>
        <taxon>Ecdysozoa</taxon>
        <taxon>Arthropoda</taxon>
        <taxon>Chelicerata</taxon>
        <taxon>Arachnida</taxon>
        <taxon>Acari</taxon>
        <taxon>Parasitiformes</taxon>
        <taxon>Ixodida</taxon>
        <taxon>Ixodoidea</taxon>
        <taxon>Ixodidae</taxon>
        <taxon>Ixodinae</taxon>
        <taxon>Ixodes</taxon>
    </lineage>
</organism>
<accession>A0A6B0UDC4</accession>
<dbReference type="EMBL" id="GIFC01004213">
    <property type="protein sequence ID" value="MXU86296.1"/>
    <property type="molecule type" value="Transcribed_RNA"/>
</dbReference>
<sequence>MASGSFCCTVVCLSFILEHICESARVFLYFIIFDLRLWSALRSGSTKSGTRRNVNPDPRMLQGFTPLIGYVWFDLHRSNIFGSNRKEKSE</sequence>
<dbReference type="AlphaFoldDB" id="A0A6B0UDC4"/>
<evidence type="ECO:0000313" key="1">
    <source>
        <dbReference type="EMBL" id="MXU86296.1"/>
    </source>
</evidence>